<dbReference type="SUPFAM" id="SSF52833">
    <property type="entry name" value="Thioredoxin-like"/>
    <property type="match status" value="1"/>
</dbReference>
<name>A0A3N6PLC5_NATCH</name>
<protein>
    <submittedName>
        <fullName evidence="3">TlpA family protein disulfide reductase</fullName>
    </submittedName>
</protein>
<dbReference type="InterPro" id="IPR036249">
    <property type="entry name" value="Thioredoxin-like_sf"/>
</dbReference>
<feature type="region of interest" description="Disordered" evidence="1">
    <location>
        <begin position="184"/>
        <end position="229"/>
    </location>
</feature>
<dbReference type="Gene3D" id="3.40.30.10">
    <property type="entry name" value="Glutaredoxin"/>
    <property type="match status" value="1"/>
</dbReference>
<evidence type="ECO:0000259" key="2">
    <source>
        <dbReference type="PROSITE" id="PS51352"/>
    </source>
</evidence>
<evidence type="ECO:0000256" key="1">
    <source>
        <dbReference type="SAM" id="MobiDB-lite"/>
    </source>
</evidence>
<dbReference type="GO" id="GO:0016491">
    <property type="term" value="F:oxidoreductase activity"/>
    <property type="evidence" value="ECO:0007669"/>
    <property type="project" value="InterPro"/>
</dbReference>
<dbReference type="PROSITE" id="PS51352">
    <property type="entry name" value="THIOREDOXIN_2"/>
    <property type="match status" value="1"/>
</dbReference>
<gene>
    <name evidence="3" type="ORF">EA472_13815</name>
</gene>
<evidence type="ECO:0000313" key="4">
    <source>
        <dbReference type="Proteomes" id="UP000281431"/>
    </source>
</evidence>
<evidence type="ECO:0000313" key="3">
    <source>
        <dbReference type="EMBL" id="RQG99725.1"/>
    </source>
</evidence>
<dbReference type="Proteomes" id="UP000281431">
    <property type="component" value="Unassembled WGS sequence"/>
</dbReference>
<sequence length="229" mass="23634">MKRRELVAGVASLGVLAGAGGILSRGLPTFEASDDGGSDDDSSSAPAEIRTIDAPGSAAGTITVPTDGVSVVTFFVTGCGQCQAQVSGVGRARSTLVDRYGDAVTALWLTYQTPETMPEDELREWWAELGGNWLVGYDPTPSIAATYGAVGYPVTIVIDEDGEKRWHENGVQAADRIVRAVESVLEEETGGSDESDGSDGIDEADGSDGTNEADGSDENAGTNETVGAV</sequence>
<dbReference type="InterPro" id="IPR013740">
    <property type="entry name" value="Redoxin"/>
</dbReference>
<reference evidence="3 4" key="1">
    <citation type="submission" date="2018-10" db="EMBL/GenBank/DDBJ databases">
        <title>Natrarchaeobius chitinivorans gen. nov., sp. nov., and Natrarchaeobius haloalkaliphilus sp. nov., alkaliphilic, chitin-utilizing haloarchaea from hypersaline alkaline lakes.</title>
        <authorList>
            <person name="Sorokin D.Y."/>
            <person name="Elcheninov A.G."/>
            <person name="Kostrikina N.A."/>
            <person name="Bale N.J."/>
            <person name="Sinninghe Damste J.S."/>
            <person name="Khijniak T.V."/>
            <person name="Kublanov I.V."/>
            <person name="Toshchakov S.V."/>
        </authorList>
    </citation>
    <scope>NUCLEOTIDE SEQUENCE [LARGE SCALE GENOMIC DNA]</scope>
    <source>
        <strain evidence="3 4">AArcht7</strain>
    </source>
</reference>
<organism evidence="3 4">
    <name type="scientific">Natrarchaeobius chitinivorans</name>
    <dbReference type="NCBI Taxonomy" id="1679083"/>
    <lineage>
        <taxon>Archaea</taxon>
        <taxon>Methanobacteriati</taxon>
        <taxon>Methanobacteriota</taxon>
        <taxon>Stenosarchaea group</taxon>
        <taxon>Halobacteria</taxon>
        <taxon>Halobacteriales</taxon>
        <taxon>Natrialbaceae</taxon>
        <taxon>Natrarchaeobius</taxon>
    </lineage>
</organism>
<dbReference type="AlphaFoldDB" id="A0A3N6PLC5"/>
<keyword evidence="4" id="KW-1185">Reference proteome</keyword>
<proteinExistence type="predicted"/>
<feature type="domain" description="Thioredoxin" evidence="2">
    <location>
        <begin position="21"/>
        <end position="186"/>
    </location>
</feature>
<feature type="compositionally biased region" description="Polar residues" evidence="1">
    <location>
        <begin position="219"/>
        <end position="229"/>
    </location>
</feature>
<dbReference type="EMBL" id="REFZ01000008">
    <property type="protein sequence ID" value="RQG99725.1"/>
    <property type="molecule type" value="Genomic_DNA"/>
</dbReference>
<dbReference type="InterPro" id="IPR013766">
    <property type="entry name" value="Thioredoxin_domain"/>
</dbReference>
<feature type="compositionally biased region" description="Acidic residues" evidence="1">
    <location>
        <begin position="184"/>
        <end position="206"/>
    </location>
</feature>
<dbReference type="Pfam" id="PF08534">
    <property type="entry name" value="Redoxin"/>
    <property type="match status" value="1"/>
</dbReference>
<dbReference type="OrthoDB" id="115386at2157"/>
<accession>A0A3N6PLC5</accession>
<comment type="caution">
    <text evidence="3">The sequence shown here is derived from an EMBL/GenBank/DDBJ whole genome shotgun (WGS) entry which is preliminary data.</text>
</comment>